<dbReference type="Proteomes" id="UP001178888">
    <property type="component" value="Unassembled WGS sequence"/>
</dbReference>
<dbReference type="AlphaFoldDB" id="A0A4R5VPG3"/>
<name>A0A4R5VPG3_9BACI</name>
<evidence type="ECO:0000313" key="5">
    <source>
        <dbReference type="Proteomes" id="UP001178888"/>
    </source>
</evidence>
<reference evidence="3 4" key="1">
    <citation type="submission" date="2019-03" db="EMBL/GenBank/DDBJ databases">
        <title>Bacillus niacini sp. nov. a Nicotinate-Metabolizing Mesophile Isolated from Soil.</title>
        <authorList>
            <person name="Zhang G."/>
        </authorList>
    </citation>
    <scope>NUCLEOTIDE SEQUENCE [LARGE SCALE GENOMIC DNA]</scope>
    <source>
        <strain evidence="3 4">WN066</strain>
    </source>
</reference>
<gene>
    <name evidence="3" type="ORF">E2K98_16440</name>
    <name evidence="2" type="ORF">RCG21_24355</name>
</gene>
<dbReference type="EMBL" id="JAVGVR010000001">
    <property type="protein sequence ID" value="MDQ6599431.1"/>
    <property type="molecule type" value="Genomic_DNA"/>
</dbReference>
<sequence>MENRFDFEKPWENPTEVIPRLLMEWGQIKTDLEKFYRIRDQENTNLGMKKGINLFLKFLFWSNELPVGDKEPLPLDSLPYRPVNIDERIGFILKRPNLFHSYRQLSELFLEQEKQFVKKNIKEKASKPKG</sequence>
<accession>A0A4R5VPG3</accession>
<comment type="caution">
    <text evidence="3">The sequence shown here is derived from an EMBL/GenBank/DDBJ whole genome shotgun (WGS) entry which is preliminary data.</text>
</comment>
<dbReference type="RefSeq" id="WP_133335955.1">
    <property type="nucleotide sequence ID" value="NZ_JAVGVR010000001.1"/>
</dbReference>
<dbReference type="Pfam" id="PF21747">
    <property type="entry name" value="YpoC"/>
    <property type="match status" value="1"/>
</dbReference>
<organism evidence="3 4">
    <name type="scientific">Bacillus salipaludis</name>
    <dbReference type="NCBI Taxonomy" id="2547811"/>
    <lineage>
        <taxon>Bacteria</taxon>
        <taxon>Bacillati</taxon>
        <taxon>Bacillota</taxon>
        <taxon>Bacilli</taxon>
        <taxon>Bacillales</taxon>
        <taxon>Bacillaceae</taxon>
        <taxon>Bacillus</taxon>
    </lineage>
</organism>
<keyword evidence="5" id="KW-1185">Reference proteome</keyword>
<proteinExistence type="predicted"/>
<evidence type="ECO:0000313" key="3">
    <source>
        <dbReference type="EMBL" id="TDK60294.1"/>
    </source>
</evidence>
<protein>
    <recommendedName>
        <fullName evidence="1">YpoC-like domain-containing protein</fullName>
    </recommendedName>
</protein>
<dbReference type="InterPro" id="IPR048427">
    <property type="entry name" value="YpoC"/>
</dbReference>
<dbReference type="EMBL" id="SMYO01000007">
    <property type="protein sequence ID" value="TDK60294.1"/>
    <property type="molecule type" value="Genomic_DNA"/>
</dbReference>
<evidence type="ECO:0000313" key="2">
    <source>
        <dbReference type="EMBL" id="MDQ6599431.1"/>
    </source>
</evidence>
<evidence type="ECO:0000313" key="4">
    <source>
        <dbReference type="Proteomes" id="UP000295132"/>
    </source>
</evidence>
<reference evidence="2" key="2">
    <citation type="submission" date="2023-08" db="EMBL/GenBank/DDBJ databases">
        <title>Nitrogen cycling bacteria in agricultural field soils.</title>
        <authorList>
            <person name="Jang J."/>
        </authorList>
    </citation>
    <scope>NUCLEOTIDE SEQUENCE</scope>
    <source>
        <strain evidence="2">PS3-36</strain>
    </source>
</reference>
<feature type="domain" description="YpoC-like" evidence="1">
    <location>
        <begin position="16"/>
        <end position="124"/>
    </location>
</feature>
<dbReference type="Proteomes" id="UP000295132">
    <property type="component" value="Unassembled WGS sequence"/>
</dbReference>
<evidence type="ECO:0000259" key="1">
    <source>
        <dbReference type="Pfam" id="PF21747"/>
    </source>
</evidence>